<proteinExistence type="predicted"/>
<organism evidence="2 3">
    <name type="scientific">Mycobacterium tuberculosis (strain ATCC 25177 / H37Ra)</name>
    <dbReference type="NCBI Taxonomy" id="419947"/>
    <lineage>
        <taxon>Bacteria</taxon>
        <taxon>Bacillati</taxon>
        <taxon>Actinomycetota</taxon>
        <taxon>Actinomycetes</taxon>
        <taxon>Mycobacteriales</taxon>
        <taxon>Mycobacteriaceae</taxon>
        <taxon>Mycobacterium</taxon>
        <taxon>Mycobacterium tuberculosis complex</taxon>
    </lineage>
</organism>
<keyword evidence="3" id="KW-1185">Reference proteome</keyword>
<dbReference type="InterPro" id="IPR000084">
    <property type="entry name" value="PE-PGRS_N"/>
</dbReference>
<feature type="domain" description="PE" evidence="1">
    <location>
        <begin position="25"/>
        <end position="90"/>
    </location>
</feature>
<protein>
    <submittedName>
        <fullName evidence="2">PPE family protein</fullName>
    </submittedName>
</protein>
<dbReference type="KEGG" id="mra:MRA_3911"/>
<dbReference type="Proteomes" id="UP000001988">
    <property type="component" value="Chromosome"/>
</dbReference>
<gene>
    <name evidence="2" type="ordered locus">MRA_3911</name>
</gene>
<evidence type="ECO:0000313" key="2">
    <source>
        <dbReference type="EMBL" id="ABQ75700.1"/>
    </source>
</evidence>
<evidence type="ECO:0000259" key="1">
    <source>
        <dbReference type="Pfam" id="PF00934"/>
    </source>
</evidence>
<dbReference type="eggNOG" id="ENOG5031UUI">
    <property type="taxonomic scope" value="Bacteria"/>
</dbReference>
<evidence type="ECO:0000313" key="3">
    <source>
        <dbReference type="Proteomes" id="UP000001988"/>
    </source>
</evidence>
<sequence length="99" mass="9928">MEKMSHDPIAADIGTQVSDNALHGVTAGSTALTSVTGLVPAGADEVSAQAATAFTSEGIQLLASNASAQDQLHRAGEAVQDVARTYSQIDDGAAGVFAE</sequence>
<dbReference type="EMBL" id="CP000611">
    <property type="protein sequence ID" value="ABQ75700.1"/>
    <property type="molecule type" value="Genomic_DNA"/>
</dbReference>
<dbReference type="InterPro" id="IPR038332">
    <property type="entry name" value="PPE_sf"/>
</dbReference>
<dbReference type="RefSeq" id="WP_003912361.1">
    <property type="nucleotide sequence ID" value="NC_009525.1"/>
</dbReference>
<dbReference type="Gene3D" id="1.10.287.850">
    <property type="entry name" value="HP0062-like domain"/>
    <property type="match status" value="1"/>
</dbReference>
<reference evidence="2 3" key="1">
    <citation type="journal article" date="2008" name="PLoS ONE">
        <title>Genetic basis of virulence attenuation revealed by comparative genomic analysis of Mycobacterium tuberculosis strain H37Ra versus H37Rv.</title>
        <authorList>
            <person name="Zheng H."/>
            <person name="Lu L."/>
            <person name="Wang B."/>
            <person name="Pu S."/>
            <person name="Zhang X."/>
            <person name="Zhu G."/>
            <person name="Shi W."/>
            <person name="Zhang L."/>
            <person name="Wang H."/>
            <person name="Wang S."/>
            <person name="Zhao G."/>
            <person name="Zhang Y."/>
        </authorList>
    </citation>
    <scope>NUCLEOTIDE SEQUENCE [LARGE SCALE GENOMIC DNA]</scope>
    <source>
        <strain evidence="3">ATCC 25177 / H37Ra</strain>
    </source>
</reference>
<dbReference type="Pfam" id="PF00934">
    <property type="entry name" value="PE"/>
    <property type="match status" value="1"/>
</dbReference>
<accession>A5U9K0</accession>
<dbReference type="AlphaFoldDB" id="A5U9K0"/>
<name>A5U9K0_MYCTA</name>
<dbReference type="SMR" id="A5U9K0"/>
<dbReference type="SUPFAM" id="SSF140459">
    <property type="entry name" value="PE/PPE dimer-like"/>
    <property type="match status" value="1"/>
</dbReference>
<dbReference type="HOGENOM" id="CLU_173258_0_0_11"/>